<dbReference type="STRING" id="543379.A0A232EJW0"/>
<comment type="similarity">
    <text evidence="13">Belongs to the methyltransferase superfamily. Trimethylguanosine synthase family.</text>
</comment>
<keyword evidence="8" id="KW-0808">Transferase</keyword>
<evidence type="ECO:0000256" key="10">
    <source>
        <dbReference type="ARBA" id="ARBA00023015"/>
    </source>
</evidence>
<organism evidence="24 25">
    <name type="scientific">Trichomalopsis sarcophagae</name>
    <dbReference type="NCBI Taxonomy" id="543379"/>
    <lineage>
        <taxon>Eukaryota</taxon>
        <taxon>Metazoa</taxon>
        <taxon>Ecdysozoa</taxon>
        <taxon>Arthropoda</taxon>
        <taxon>Hexapoda</taxon>
        <taxon>Insecta</taxon>
        <taxon>Pterygota</taxon>
        <taxon>Neoptera</taxon>
        <taxon>Endopterygota</taxon>
        <taxon>Hymenoptera</taxon>
        <taxon>Apocrita</taxon>
        <taxon>Proctotrupomorpha</taxon>
        <taxon>Chalcidoidea</taxon>
        <taxon>Pteromalidae</taxon>
        <taxon>Pteromalinae</taxon>
        <taxon>Trichomalopsis</taxon>
    </lineage>
</organism>
<evidence type="ECO:0000256" key="11">
    <source>
        <dbReference type="ARBA" id="ARBA00023163"/>
    </source>
</evidence>
<dbReference type="OrthoDB" id="194443at2759"/>
<evidence type="ECO:0000256" key="17">
    <source>
        <dbReference type="ARBA" id="ARBA00049075"/>
    </source>
</evidence>
<feature type="region of interest" description="Disordered" evidence="23">
    <location>
        <begin position="514"/>
        <end position="540"/>
    </location>
</feature>
<comment type="catalytic activity">
    <reaction evidence="16">
        <text>a 5'-end (N(2),N(7)-dimethyl 5'-triphosphoguanosine)-ribonucleoside in snRNA + S-adenosyl-L-methionine = a 5'-end (N(2),N(2),N(7)-trimethyl 5'-triphosphoguanosine)-ribonucleoside in snRNA + S-adenosyl-L-homocysteine + H(+)</text>
        <dbReference type="Rhea" id="RHEA:78479"/>
        <dbReference type="Rhea" id="RHEA-COMP:19087"/>
        <dbReference type="Rhea" id="RHEA-COMP:19089"/>
        <dbReference type="ChEBI" id="CHEBI:15378"/>
        <dbReference type="ChEBI" id="CHEBI:57856"/>
        <dbReference type="ChEBI" id="CHEBI:59789"/>
        <dbReference type="ChEBI" id="CHEBI:167623"/>
        <dbReference type="ChEBI" id="CHEBI:172880"/>
    </reaction>
    <physiologicalReaction direction="left-to-right" evidence="16">
        <dbReference type="Rhea" id="RHEA:78480"/>
    </physiologicalReaction>
</comment>
<evidence type="ECO:0000256" key="18">
    <source>
        <dbReference type="ARBA" id="ARBA00049790"/>
    </source>
</evidence>
<keyword evidence="7" id="KW-0489">Methyltransferase</keyword>
<dbReference type="EMBL" id="NNAY01003942">
    <property type="protein sequence ID" value="OXU18612.1"/>
    <property type="molecule type" value="Genomic_DNA"/>
</dbReference>
<keyword evidence="11" id="KW-0804">Transcription</keyword>
<dbReference type="GO" id="GO:0071164">
    <property type="term" value="F:RNA cap trimethylguanosine synthase activity"/>
    <property type="evidence" value="ECO:0007669"/>
    <property type="project" value="TreeGrafter"/>
</dbReference>
<name>A0A232EJW0_9HYME</name>
<evidence type="ECO:0000256" key="12">
    <source>
        <dbReference type="ARBA" id="ARBA00023242"/>
    </source>
</evidence>
<dbReference type="InterPro" id="IPR019012">
    <property type="entry name" value="RNA_cap_Gua-N2-MeTrfase"/>
</dbReference>
<comment type="subunit">
    <text evidence="20">May form homooligomers. Interacts with CREBBP/CBP, EED/WAIT1, EP300/P300, NCOA6/PRIP, PPARBP/PBP and SMN.</text>
</comment>
<dbReference type="PANTHER" id="PTHR14741">
    <property type="entry name" value="S-ADENOSYLMETHIONINE-DEPENDENT METHYLTRANSFERASE RELATED"/>
    <property type="match status" value="1"/>
</dbReference>
<evidence type="ECO:0000256" key="22">
    <source>
        <dbReference type="ARBA" id="ARBA00081504"/>
    </source>
</evidence>
<reference evidence="24 25" key="1">
    <citation type="journal article" date="2017" name="Curr. Biol.">
        <title>The Evolution of Venom by Co-option of Single-Copy Genes.</title>
        <authorList>
            <person name="Martinson E.O."/>
            <person name="Mrinalini"/>
            <person name="Kelkar Y.D."/>
            <person name="Chang C.H."/>
            <person name="Werren J.H."/>
        </authorList>
    </citation>
    <scope>NUCLEOTIDE SEQUENCE [LARGE SCALE GENOMIC DNA]</scope>
    <source>
        <strain evidence="24 25">Alberta</strain>
        <tissue evidence="24">Whole body</tissue>
    </source>
</reference>
<dbReference type="PANTHER" id="PTHR14741:SF32">
    <property type="entry name" value="TRIMETHYLGUANOSINE SYNTHASE"/>
    <property type="match status" value="1"/>
</dbReference>
<evidence type="ECO:0000256" key="1">
    <source>
        <dbReference type="ARBA" id="ARBA00004408"/>
    </source>
</evidence>
<dbReference type="GO" id="GO:0005730">
    <property type="term" value="C:nucleolus"/>
    <property type="evidence" value="ECO:0007669"/>
    <property type="project" value="UniProtKB-SubCell"/>
</dbReference>
<dbReference type="GO" id="GO:0015030">
    <property type="term" value="C:Cajal body"/>
    <property type="evidence" value="ECO:0007669"/>
    <property type="project" value="UniProtKB-SubCell"/>
</dbReference>
<dbReference type="FunFam" id="3.40.50.150:FF:000066">
    <property type="entry name" value="Trimethylguanosine synthase 1"/>
    <property type="match status" value="1"/>
</dbReference>
<evidence type="ECO:0000256" key="21">
    <source>
        <dbReference type="ARBA" id="ARBA00079339"/>
    </source>
</evidence>
<evidence type="ECO:0000256" key="6">
    <source>
        <dbReference type="ARBA" id="ARBA00022553"/>
    </source>
</evidence>
<accession>A0A232EJW0</accession>
<evidence type="ECO:0000256" key="19">
    <source>
        <dbReference type="ARBA" id="ARBA00057179"/>
    </source>
</evidence>
<dbReference type="GO" id="GO:0005737">
    <property type="term" value="C:cytoplasm"/>
    <property type="evidence" value="ECO:0007669"/>
    <property type="project" value="UniProtKB-SubCell"/>
</dbReference>
<keyword evidence="9" id="KW-0949">S-adenosyl-L-methionine</keyword>
<evidence type="ECO:0000256" key="3">
    <source>
        <dbReference type="ARBA" id="ARBA00004604"/>
    </source>
</evidence>
<proteinExistence type="inferred from homology"/>
<keyword evidence="6" id="KW-0597">Phosphoprotein</keyword>
<keyword evidence="5" id="KW-0963">Cytoplasm</keyword>
<comment type="caution">
    <text evidence="24">The sequence shown here is derived from an EMBL/GenBank/DDBJ whole genome shotgun (WGS) entry which is preliminary data.</text>
</comment>
<dbReference type="AlphaFoldDB" id="A0A232EJW0"/>
<dbReference type="Gene3D" id="3.40.50.150">
    <property type="entry name" value="Vaccinia Virus protein VP39"/>
    <property type="match status" value="1"/>
</dbReference>
<evidence type="ECO:0000256" key="2">
    <source>
        <dbReference type="ARBA" id="ARBA00004496"/>
    </source>
</evidence>
<evidence type="ECO:0000256" key="9">
    <source>
        <dbReference type="ARBA" id="ARBA00022691"/>
    </source>
</evidence>
<evidence type="ECO:0000313" key="25">
    <source>
        <dbReference type="Proteomes" id="UP000215335"/>
    </source>
</evidence>
<keyword evidence="12" id="KW-0539">Nucleus</keyword>
<comment type="subcellular location">
    <subcellularLocation>
        <location evidence="2">Cytoplasm</location>
    </subcellularLocation>
    <subcellularLocation>
        <location evidence="1">Nucleus</location>
        <location evidence="1">Cajal body</location>
    </subcellularLocation>
    <subcellularLocation>
        <location evidence="3">Nucleus</location>
        <location evidence="3">Nucleolus</location>
    </subcellularLocation>
</comment>
<gene>
    <name evidence="24" type="ORF">TSAR_005531</name>
</gene>
<evidence type="ECO:0000256" key="4">
    <source>
        <dbReference type="ARBA" id="ARBA00018517"/>
    </source>
</evidence>
<dbReference type="CDD" id="cd02440">
    <property type="entry name" value="AdoMet_MTases"/>
    <property type="match status" value="1"/>
</dbReference>
<comment type="catalytic activity">
    <reaction evidence="17">
        <text>a 5'-end (N(7)-methyl 5'-triphosphoguanosine)-ribonucleoside in snRNA + S-adenosyl-L-methionine = a 5'-end (N(2),N(7)-dimethyl 5'-triphosphoguanosine)-ribonucleoside in snRNA + S-adenosyl-L-homocysteine + H(+)</text>
        <dbReference type="Rhea" id="RHEA:78471"/>
        <dbReference type="Rhea" id="RHEA-COMP:19085"/>
        <dbReference type="Rhea" id="RHEA-COMP:19087"/>
        <dbReference type="ChEBI" id="CHEBI:15378"/>
        <dbReference type="ChEBI" id="CHEBI:57856"/>
        <dbReference type="ChEBI" id="CHEBI:59789"/>
        <dbReference type="ChEBI" id="CHEBI:156461"/>
        <dbReference type="ChEBI" id="CHEBI:172880"/>
    </reaction>
    <physiologicalReaction direction="left-to-right" evidence="17">
        <dbReference type="Rhea" id="RHEA:78472"/>
    </physiologicalReaction>
</comment>
<evidence type="ECO:0000256" key="15">
    <source>
        <dbReference type="ARBA" id="ARBA00048740"/>
    </source>
</evidence>
<feature type="compositionally biased region" description="Basic residues" evidence="23">
    <location>
        <begin position="530"/>
        <end position="540"/>
    </location>
</feature>
<dbReference type="InterPro" id="IPR029063">
    <property type="entry name" value="SAM-dependent_MTases_sf"/>
</dbReference>
<protein>
    <recommendedName>
        <fullName evidence="4">Trimethylguanosine synthase</fullName>
    </recommendedName>
    <alternativeName>
        <fullName evidence="18">Cap-specific guanine-N(2) methyltransferase</fullName>
    </alternativeName>
    <alternativeName>
        <fullName evidence="21">Nuclear receptor coactivator 6-interacting protein</fullName>
    </alternativeName>
    <alternativeName>
        <fullName evidence="22">PRIP-interacting protein with methyltransferase motif</fullName>
    </alternativeName>
</protein>
<comment type="catalytic activity">
    <reaction evidence="15">
        <text>a 5'-end (N(7)-methyl 5'-triphosphoguanosine)-ribonucleoside in snoRNA + S-adenosyl-L-methionine = a 5'-end (N(2),N(7)-dimethyl 5'-triphosphoguanosine)-ribonucleoside in snoRNA + S-adenosyl-L-homocysteine + H(+)</text>
        <dbReference type="Rhea" id="RHEA:78475"/>
        <dbReference type="Rhea" id="RHEA-COMP:19086"/>
        <dbReference type="Rhea" id="RHEA-COMP:19088"/>
        <dbReference type="ChEBI" id="CHEBI:15378"/>
        <dbReference type="ChEBI" id="CHEBI:57856"/>
        <dbReference type="ChEBI" id="CHEBI:59789"/>
        <dbReference type="ChEBI" id="CHEBI:156461"/>
        <dbReference type="ChEBI" id="CHEBI:172880"/>
    </reaction>
    <physiologicalReaction direction="left-to-right" evidence="15">
        <dbReference type="Rhea" id="RHEA:78476"/>
    </physiologicalReaction>
</comment>
<evidence type="ECO:0000256" key="8">
    <source>
        <dbReference type="ARBA" id="ARBA00022679"/>
    </source>
</evidence>
<evidence type="ECO:0000256" key="20">
    <source>
        <dbReference type="ARBA" id="ARBA00064494"/>
    </source>
</evidence>
<comment type="catalytic activity">
    <reaction evidence="14">
        <text>a 5'-end (N(2),N(7)-dimethyl 5'-triphosphoguanosine)-ribonucleoside in snoRNA + S-adenosyl-L-methionine = a 5'-end (N(2),N(2),N(7)-trimethyl 5'-triphosphoguanosine)-ribonucleoside in snoRNA + S-adenosyl-L-homocysteine + H(+)</text>
        <dbReference type="Rhea" id="RHEA:78507"/>
        <dbReference type="Rhea" id="RHEA-COMP:19088"/>
        <dbReference type="Rhea" id="RHEA-COMP:19090"/>
        <dbReference type="ChEBI" id="CHEBI:15378"/>
        <dbReference type="ChEBI" id="CHEBI:57856"/>
        <dbReference type="ChEBI" id="CHEBI:59789"/>
        <dbReference type="ChEBI" id="CHEBI:167623"/>
        <dbReference type="ChEBI" id="CHEBI:172880"/>
    </reaction>
    <physiologicalReaction direction="left-to-right" evidence="14">
        <dbReference type="Rhea" id="RHEA:78508"/>
    </physiologicalReaction>
</comment>
<sequence length="755" mass="87768">MNKNYCECLAEIYIAKEVDYDDWNKHVSCLCSRVIIRSYIPSTLSLFEGCCSYEQEECDGEIDNLDLNTRDEKIVCQSTGAANLHEKDSNFVSGYILNCCEQQVVYHLLVPQSFHQLQQYDIIKNYKLLHYFRFADYFLSKSSFQFQWGDFWSNSGDYIAKLSWTLKYKDYIHPDQLNTAYNEIWEISENNSCSNIKKCIQEQIVYLNTESASKYRKSRKVINSEILSEKYKKQLSLITNLGSQLESNSVLDPGFASVVLSSDTTWQYLWQIHYEEQYANCYFFFHEYCVEQSDILKKLCFISNFLKVNKPSESCKRRNSSKDLLINFVDETLKNIHCNFYKKVIYESILPERLQTNEFCKNHAQQHMYEPSNAVVNNEYEVENDSYKDLDEVISALKRMGFAYDNKMNGDKLKGEVIFKKKNISFHRRHLKNKWSYINGFPMSEYNETHSANDESDIDSSISCNVNNSMPSIGADANEIPQPANETNSVEYEDEQKLIGVVVDNLIKNLDTDQKETDDVEANSNSSNTKRVRKNRKRRKKKRILPEYVQKNPILKKYWAKRYRLFSKFDEGIMLDDESWFSVTPEKVAKHIAERCRCDMLIDAFCGAGGNSISFAFTCERVYAIDIDPKKIEMARHNARIYGVEDRIEFIIGDFFCLAERLFGDVVFLSPPWGGPSYKQDKSFDIENIMDPHGGIKLFEVSKRISDNIAYFLPKNINTLKLAMTAGPGSKIELEQNFLDSQLIAVTAYYGELSR</sequence>
<dbReference type="Pfam" id="PF09445">
    <property type="entry name" value="Methyltransf_15"/>
    <property type="match status" value="1"/>
</dbReference>
<keyword evidence="10" id="KW-0805">Transcription regulation</keyword>
<evidence type="ECO:0000313" key="24">
    <source>
        <dbReference type="EMBL" id="OXU18612.1"/>
    </source>
</evidence>
<evidence type="ECO:0000256" key="13">
    <source>
        <dbReference type="ARBA" id="ARBA00025783"/>
    </source>
</evidence>
<evidence type="ECO:0000256" key="5">
    <source>
        <dbReference type="ARBA" id="ARBA00022490"/>
    </source>
</evidence>
<evidence type="ECO:0000256" key="7">
    <source>
        <dbReference type="ARBA" id="ARBA00022603"/>
    </source>
</evidence>
<dbReference type="Proteomes" id="UP000215335">
    <property type="component" value="Unassembled WGS sequence"/>
</dbReference>
<dbReference type="SUPFAM" id="SSF53335">
    <property type="entry name" value="S-adenosyl-L-methionine-dependent methyltransferases"/>
    <property type="match status" value="1"/>
</dbReference>
<evidence type="ECO:0000256" key="23">
    <source>
        <dbReference type="SAM" id="MobiDB-lite"/>
    </source>
</evidence>
<comment type="function">
    <text evidence="19">Catalyzes the 2 serial methylation steps for the conversion of the 7-monomethylguanosine (m(7)G) caps of snRNAs and snoRNAs to a 2,2,7-trimethylguanosine (m(2,2,7)G) cap structure. The enzyme is specific for guanine, and N7 methylation must precede N2 methylation. Hypermethylation of the m7G cap of U snRNAs leads to their concentration in nuclear foci, their colocalization with coilin and the formation of canonical Cajal bodies (CBs). Plays a role in transcriptional regulation.</text>
</comment>
<keyword evidence="25" id="KW-1185">Reference proteome</keyword>
<evidence type="ECO:0000256" key="16">
    <source>
        <dbReference type="ARBA" id="ARBA00048763"/>
    </source>
</evidence>
<evidence type="ECO:0000256" key="14">
    <source>
        <dbReference type="ARBA" id="ARBA00047418"/>
    </source>
</evidence>